<evidence type="ECO:0000313" key="4">
    <source>
        <dbReference type="EMBL" id="WRO22722.1"/>
    </source>
</evidence>
<proteinExistence type="predicted"/>
<feature type="domain" description="Transposase IS4-like" evidence="1">
    <location>
        <begin position="406"/>
        <end position="517"/>
    </location>
</feature>
<dbReference type="InterPro" id="IPR012337">
    <property type="entry name" value="RNaseH-like_sf"/>
</dbReference>
<keyword evidence="6" id="KW-1185">Reference proteome</keyword>
<protein>
    <submittedName>
        <fullName evidence="5">IS1634 family transposase</fullName>
    </submittedName>
</protein>
<dbReference type="Proteomes" id="UP001329915">
    <property type="component" value="Chromosome"/>
</dbReference>
<dbReference type="KEGG" id="dbc:MFMK1_000208"/>
<dbReference type="InterPro" id="IPR002559">
    <property type="entry name" value="Transposase_11"/>
</dbReference>
<organism evidence="5 6">
    <name type="scientific">Metallumcola ferriviriculae</name>
    <dbReference type="NCBI Taxonomy" id="3039180"/>
    <lineage>
        <taxon>Bacteria</taxon>
        <taxon>Bacillati</taxon>
        <taxon>Bacillota</taxon>
        <taxon>Clostridia</taxon>
        <taxon>Neomoorellales</taxon>
        <taxon>Desulfitibacteraceae</taxon>
        <taxon>Metallumcola</taxon>
    </lineage>
</organism>
<dbReference type="KEGG" id="dbc:MFMK1_000529"/>
<dbReference type="KEGG" id="dbc:MFMK1_003012"/>
<evidence type="ECO:0000313" key="6">
    <source>
        <dbReference type="Proteomes" id="UP001329915"/>
    </source>
</evidence>
<dbReference type="Pfam" id="PF01609">
    <property type="entry name" value="DDE_Tnp_1"/>
    <property type="match status" value="1"/>
</dbReference>
<evidence type="ECO:0000259" key="1">
    <source>
        <dbReference type="Pfam" id="PF01609"/>
    </source>
</evidence>
<name>A0AAU0URH6_9FIRM</name>
<dbReference type="GO" id="GO:0006313">
    <property type="term" value="P:DNA transposition"/>
    <property type="evidence" value="ECO:0007669"/>
    <property type="project" value="InterPro"/>
</dbReference>
<dbReference type="PANTHER" id="PTHR34614:SF2">
    <property type="entry name" value="TRANSPOSASE IS4-LIKE DOMAIN-CONTAINING PROTEIN"/>
    <property type="match status" value="1"/>
</dbReference>
<dbReference type="PANTHER" id="PTHR34614">
    <property type="match status" value="1"/>
</dbReference>
<dbReference type="KEGG" id="dbc:MFMK1_002560"/>
<evidence type="ECO:0000313" key="5">
    <source>
        <dbReference type="EMBL" id="WRO23163.1"/>
    </source>
</evidence>
<evidence type="ECO:0000313" key="3">
    <source>
        <dbReference type="EMBL" id="WRO20739.1"/>
    </source>
</evidence>
<accession>A0AAU0URH6</accession>
<dbReference type="GO" id="GO:0003677">
    <property type="term" value="F:DNA binding"/>
    <property type="evidence" value="ECO:0007669"/>
    <property type="project" value="InterPro"/>
</dbReference>
<reference evidence="5 6" key="1">
    <citation type="submission" date="2023-04" db="EMBL/GenBank/DDBJ databases">
        <authorList>
            <person name="Hsu D."/>
        </authorList>
    </citation>
    <scope>NUCLEOTIDE SEQUENCE [LARGE SCALE GENOMIC DNA]</scope>
    <source>
        <strain evidence="5 6">MK1</strain>
    </source>
</reference>
<evidence type="ECO:0000313" key="2">
    <source>
        <dbReference type="EMBL" id="WRO20438.1"/>
    </source>
</evidence>
<dbReference type="RefSeq" id="WP_366922124.1">
    <property type="nucleotide sequence ID" value="NZ_CP121694.1"/>
</dbReference>
<dbReference type="EMBL" id="CP121694">
    <property type="protein sequence ID" value="WRO23163.1"/>
    <property type="molecule type" value="Genomic_DNA"/>
</dbReference>
<gene>
    <name evidence="2" type="ORF">MFMK1_000208</name>
    <name evidence="3" type="ORF">MFMK1_000529</name>
    <name evidence="4" type="ORF">MFMK1_002560</name>
    <name evidence="5" type="ORF">MFMK1_003012</name>
</gene>
<sequence>MYVKKSISNGKVYLSFVQGYRQNGKVKQKTVEKLGYLEDLEKEYPDPIAHFKRVAKERTKNEVPQKKLELDLLAKLPDQAALRKNLGYTVPKSVYSLLGLREYFQNKQRHLIVDYNLNSIFSLLIFNRFLFPSSKRHAFETKDYFFESFDFSLADIYRALDYFAGYSNEIQRHLHSRISELIARDNQLGYYDVTNYYFEIPYEDEDEYDEDGNMIKKGQKKRGPSKEHRKDPIIQMGLLMDTNGIPMAFNTFSGGESEKLSLLPTIRRVKRDFALERIIVVADRGLNTSDNTTFLSGKNHDDMAGNDGYVYGQSVLGADKEFKEWVLNQEDYLIDKEEDKDGNTVFFKHKFRIHAKKIQLKGTDGKRAQKMEIFQKQMVYYSDKYAKKQKKDRDKAIAKAKELIAKPGKYTRATSIGAAGYVSNIKFLKQTGEIPDGLVLSLNEARIQKEEKYDGYYSIVTSEKHLSDREIRDIYKGLWEIEESFKVIKSEFKARPVYVKKDAHVEAHFLVCFVALVIMRVLEQMLEKKHTVKQIRNSLISYSCSYLEQNYYLFDYRDDVIESIESVFGFDLSKKIMSQAAIKKILQYKK</sequence>
<dbReference type="AlphaFoldDB" id="A0AAU0URH6"/>
<dbReference type="SUPFAM" id="SSF53098">
    <property type="entry name" value="Ribonuclease H-like"/>
    <property type="match status" value="1"/>
</dbReference>
<dbReference type="NCBIfam" id="NF033559">
    <property type="entry name" value="transpos_IS1634"/>
    <property type="match status" value="1"/>
</dbReference>
<dbReference type="EMBL" id="CP121694">
    <property type="protein sequence ID" value="WRO20739.1"/>
    <property type="molecule type" value="Genomic_DNA"/>
</dbReference>
<dbReference type="EMBL" id="CP121694">
    <property type="protein sequence ID" value="WRO20438.1"/>
    <property type="molecule type" value="Genomic_DNA"/>
</dbReference>
<dbReference type="EMBL" id="CP121694">
    <property type="protein sequence ID" value="WRO22722.1"/>
    <property type="molecule type" value="Genomic_DNA"/>
</dbReference>
<dbReference type="GO" id="GO:0004803">
    <property type="term" value="F:transposase activity"/>
    <property type="evidence" value="ECO:0007669"/>
    <property type="project" value="InterPro"/>
</dbReference>
<dbReference type="InterPro" id="IPR047654">
    <property type="entry name" value="IS1634_transpos"/>
</dbReference>